<dbReference type="SUPFAM" id="SSF53822">
    <property type="entry name" value="Periplasmic binding protein-like I"/>
    <property type="match status" value="1"/>
</dbReference>
<evidence type="ECO:0000256" key="1">
    <source>
        <dbReference type="SAM" id="Phobius"/>
    </source>
</evidence>
<accession>A0A0M2UUG5</accession>
<evidence type="ECO:0008006" key="4">
    <source>
        <dbReference type="Google" id="ProtNLM"/>
    </source>
</evidence>
<dbReference type="CDD" id="cd06325">
    <property type="entry name" value="PBP1_ABC_unchar_transporter"/>
    <property type="match status" value="1"/>
</dbReference>
<evidence type="ECO:0000313" key="3">
    <source>
        <dbReference type="Proteomes" id="UP000034954"/>
    </source>
</evidence>
<dbReference type="AlphaFoldDB" id="A0A0M2UUG5"/>
<sequence>MVNQRRQRKQISGRFLVSHGTTKLFWYMLLFTTSFSITSPMVTAGQKGTPPLQTKVYSNVAIVIRSQQIAAYNEVIKSFEEECKERNITVKAIYDLKGDPEESKRIVYAVRNDKQKPHLVLAVGVLAATLAKDQFADIPVIFCMVINHDRFNLQGANITGISAEAPLEDQFAILKEMLGSRKHIGVIYDPRKTGKIISDALQAAKKFDITLLAKEVLSEREVDFALKSMISDIDAFWIIPDGTVITKEALDTIFKRTLKKRIPTFCTSPAIVKAGALVSVSPDYIYTGKQAANLAQALLNNPTMLSLGLKQPDKLKITFNTSTAKMIGVSPTFFKTRSDVVFYP</sequence>
<proteinExistence type="predicted"/>
<name>A0A0M2UUG5_9BACT</name>
<protein>
    <recommendedName>
        <fullName evidence="4">ABC transporter substrate binding component</fullName>
    </recommendedName>
</protein>
<gene>
    <name evidence="2" type="ORF">BROFUL_01821</name>
</gene>
<dbReference type="InterPro" id="IPR028082">
    <property type="entry name" value="Peripla_BP_I"/>
</dbReference>
<keyword evidence="1" id="KW-0812">Transmembrane</keyword>
<evidence type="ECO:0000313" key="2">
    <source>
        <dbReference type="EMBL" id="KKO19482.1"/>
    </source>
</evidence>
<comment type="caution">
    <text evidence="2">The sequence shown here is derived from an EMBL/GenBank/DDBJ whole genome shotgun (WGS) entry which is preliminary data.</text>
</comment>
<dbReference type="Proteomes" id="UP000034954">
    <property type="component" value="Unassembled WGS sequence"/>
</dbReference>
<dbReference type="EMBL" id="LAQJ01000189">
    <property type="protein sequence ID" value="KKO19482.1"/>
    <property type="molecule type" value="Genomic_DNA"/>
</dbReference>
<dbReference type="Pfam" id="PF04392">
    <property type="entry name" value="ABC_sub_bind"/>
    <property type="match status" value="1"/>
</dbReference>
<reference evidence="2 3" key="1">
    <citation type="journal article" date="2013" name="BMC Microbiol.">
        <title>Identification of the type II cytochrome c maturation pathway in anammox bacteria by comparative genomics.</title>
        <authorList>
            <person name="Ferousi C."/>
            <person name="Speth D.R."/>
            <person name="Reimann J."/>
            <person name="Op den Camp H.J."/>
            <person name="Allen J.W."/>
            <person name="Keltjens J.T."/>
            <person name="Jetten M.S."/>
        </authorList>
    </citation>
    <scope>NUCLEOTIDE SEQUENCE [LARGE SCALE GENOMIC DNA]</scope>
    <source>
        <strain evidence="2">RU1</strain>
    </source>
</reference>
<dbReference type="PANTHER" id="PTHR35271:SF1">
    <property type="entry name" value="ABC TRANSPORTER, SUBSTRATE-BINDING LIPOPROTEIN"/>
    <property type="match status" value="1"/>
</dbReference>
<keyword evidence="1" id="KW-0472">Membrane</keyword>
<organism evidence="2 3">
    <name type="scientific">Candidatus Brocadia fulgida</name>
    <dbReference type="NCBI Taxonomy" id="380242"/>
    <lineage>
        <taxon>Bacteria</taxon>
        <taxon>Pseudomonadati</taxon>
        <taxon>Planctomycetota</taxon>
        <taxon>Candidatus Brocadiia</taxon>
        <taxon>Candidatus Brocadiales</taxon>
        <taxon>Candidatus Brocadiaceae</taxon>
        <taxon>Candidatus Brocadia</taxon>
    </lineage>
</organism>
<keyword evidence="3" id="KW-1185">Reference proteome</keyword>
<dbReference type="PANTHER" id="PTHR35271">
    <property type="entry name" value="ABC TRANSPORTER, SUBSTRATE-BINDING LIPOPROTEIN-RELATED"/>
    <property type="match status" value="1"/>
</dbReference>
<dbReference type="InterPro" id="IPR007487">
    <property type="entry name" value="ABC_transpt-TYRBP-like"/>
</dbReference>
<dbReference type="Gene3D" id="3.40.50.2300">
    <property type="match status" value="2"/>
</dbReference>
<feature type="transmembrane region" description="Helical" evidence="1">
    <location>
        <begin position="24"/>
        <end position="42"/>
    </location>
</feature>
<keyword evidence="1" id="KW-1133">Transmembrane helix</keyword>